<evidence type="ECO:0000313" key="2">
    <source>
        <dbReference type="EMBL" id="KKN51751.1"/>
    </source>
</evidence>
<feature type="compositionally biased region" description="Basic residues" evidence="1">
    <location>
        <begin position="43"/>
        <end position="52"/>
    </location>
</feature>
<dbReference type="EMBL" id="LAZR01001049">
    <property type="protein sequence ID" value="KKN51751.1"/>
    <property type="molecule type" value="Genomic_DNA"/>
</dbReference>
<protein>
    <submittedName>
        <fullName evidence="2">Uncharacterized protein</fullName>
    </submittedName>
</protein>
<comment type="caution">
    <text evidence="2">The sequence shown here is derived from an EMBL/GenBank/DDBJ whole genome shotgun (WGS) entry which is preliminary data.</text>
</comment>
<proteinExistence type="predicted"/>
<feature type="region of interest" description="Disordered" evidence="1">
    <location>
        <begin position="1"/>
        <end position="52"/>
    </location>
</feature>
<name>A0A0F9TRM1_9ZZZZ</name>
<dbReference type="AlphaFoldDB" id="A0A0F9TRM1"/>
<reference evidence="2" key="1">
    <citation type="journal article" date="2015" name="Nature">
        <title>Complex archaea that bridge the gap between prokaryotes and eukaryotes.</title>
        <authorList>
            <person name="Spang A."/>
            <person name="Saw J.H."/>
            <person name="Jorgensen S.L."/>
            <person name="Zaremba-Niedzwiedzka K."/>
            <person name="Martijn J."/>
            <person name="Lind A.E."/>
            <person name="van Eijk R."/>
            <person name="Schleper C."/>
            <person name="Guy L."/>
            <person name="Ettema T.J."/>
        </authorList>
    </citation>
    <scope>NUCLEOTIDE SEQUENCE</scope>
</reference>
<evidence type="ECO:0000256" key="1">
    <source>
        <dbReference type="SAM" id="MobiDB-lite"/>
    </source>
</evidence>
<accession>A0A0F9TRM1</accession>
<organism evidence="2">
    <name type="scientific">marine sediment metagenome</name>
    <dbReference type="NCBI Taxonomy" id="412755"/>
    <lineage>
        <taxon>unclassified sequences</taxon>
        <taxon>metagenomes</taxon>
        <taxon>ecological metagenomes</taxon>
    </lineage>
</organism>
<sequence>MSNNTHDNIPVEQIHIRKPRPEQAWDQLLDDEKENASTQNQNKKPKRTRTRN</sequence>
<gene>
    <name evidence="2" type="ORF">LCGC14_0619280</name>
</gene>